<evidence type="ECO:0000259" key="2">
    <source>
        <dbReference type="Pfam" id="PF21685"/>
    </source>
</evidence>
<dbReference type="InterPro" id="IPR054395">
    <property type="entry name" value="P2_C_fungal_virus"/>
</dbReference>
<proteinExistence type="predicted"/>
<reference evidence="4" key="1">
    <citation type="submission" date="2019-10" db="EMBL/GenBank/DDBJ databases">
        <title>The miscellaneous mycovirome associated to the plant pathogenic fungus Erysiphe necator.</title>
        <authorList>
            <person name="Rodriguez-Romero J."/>
            <person name="Chiapello M."/>
            <person name="Cordoba L."/>
            <person name="Turina M."/>
            <person name="Ayllon M.A."/>
        </authorList>
    </citation>
    <scope>NUCLEOTIDE SEQUENCE</scope>
    <source>
        <strain evidence="4">PMS4_DN4193</strain>
    </source>
</reference>
<dbReference type="Pfam" id="PF21685">
    <property type="entry name" value="Fungal_virus_P2_N"/>
    <property type="match status" value="1"/>
</dbReference>
<evidence type="ECO:0000259" key="3">
    <source>
        <dbReference type="Pfam" id="PF22144"/>
    </source>
</evidence>
<dbReference type="InterPro" id="IPR049324">
    <property type="entry name" value="P2_N_fungal_virus"/>
</dbReference>
<evidence type="ECO:0000313" key="4">
    <source>
        <dbReference type="EMBL" id="QKK35390.1"/>
    </source>
</evidence>
<feature type="compositionally biased region" description="Low complexity" evidence="1">
    <location>
        <begin position="568"/>
        <end position="579"/>
    </location>
</feature>
<dbReference type="Pfam" id="PF22144">
    <property type="entry name" value="Fungal_virus_P2_C"/>
    <property type="match status" value="1"/>
</dbReference>
<dbReference type="EMBL" id="MN617784">
    <property type="protein sequence ID" value="QKK35390.1"/>
    <property type="molecule type" value="Genomic_RNA"/>
</dbReference>
<feature type="domain" description="Capsid protein N-terminal" evidence="2">
    <location>
        <begin position="90"/>
        <end position="455"/>
    </location>
</feature>
<feature type="compositionally biased region" description="Polar residues" evidence="1">
    <location>
        <begin position="585"/>
        <end position="601"/>
    </location>
</feature>
<organism evidence="4">
    <name type="scientific">Erysiphe necator associated chrysovirus 3</name>
    <dbReference type="NCBI Taxonomy" id="2742544"/>
    <lineage>
        <taxon>Viruses</taxon>
        <taxon>Riboviria</taxon>
        <taxon>Orthornavirae</taxon>
        <taxon>Duplornaviricota</taxon>
        <taxon>Chrymotiviricetes</taxon>
        <taxon>Ghabrivirales</taxon>
        <taxon>Alphatotivirineae</taxon>
        <taxon>Chrysoviridae</taxon>
        <taxon>Chrysovirus</taxon>
    </lineage>
</organism>
<feature type="domain" description="Capsid protein C-terminal" evidence="3">
    <location>
        <begin position="508"/>
        <end position="937"/>
    </location>
</feature>
<protein>
    <submittedName>
        <fullName evidence="4">Capsid protein</fullName>
    </submittedName>
</protein>
<accession>A0A8E3YWE9</accession>
<sequence>MSQISYDNSKYAEKNLAFNKIREGASALRRAKAHRTKVQLWNPATREGTSTHREKIVTLGRDVGATAAYFDNKRSSALEVICEDKFTLHYQLYGDISREAVHGQNTISIFSEVTWDRCEVAAGLYPGPLDEVQGREKLVAAAREGIPNRDDVSKVTSWSRDAVRALQDEDLAMFKVLLENVVVGQSKLTRLVKGFLMLLECMDRGSFDVELDVQNAIVYNPRDVVNSFRHGDRSYVFNSRPTSNPHTAVLWRMCGAYPPPELNTSHVTIPADATHNYMVVQGQLGAQGSNVHLTPGLIYASLMTYALDVGCTEHLQQALIIACSLQQNRYFSRVKLPSVVSSFDLMVPGFLKINTRLDKPIITREMGVSIGRLHQMLMFMNIKDILTSAELSTASGFDPSVSMRTYLSSQATLIKQMAGDISSLNLLEATLKMKVHELLREDDFSDLLNISAFEGLWLCDENTRSVDNGVLAALSNGVYDMSGNVTSFDVVKREMDLGNIVYKERDIPHGSFTVRWVCVTKTENSRVPLPRKRVSKPMALVHPCDKVPGSSLRSTKKKRFGPSYNTKPAPVVQATTVPPIRKVVTSPQRTKTRSPSVQSDPSYHEVIEPHSPLTDSPPPVYQSPESSRESESSSDVAVHKATRLAHEAMATVTEAISTAADSRKVDRIVKDTAGQVLAIDAIKRLRDESNVKLSHKEMGSLAMIVEAVGLDFKAAHAKDFGDLIGTMEKNGSFINYAGEGMVGSSNIAKEINEMIDKGSSRNTFGSVRRSMLKDKVTWAGNVEDAPKDGLRYICNSPTWLRYLEAHDVDREERDVESDRPMSQILAEILSRSNKDLLTRDVNRIYLWIRNANPGHFPLEITSEELEGVGPPDTLNYKQNPASFGQRKVNEEDSRWVIMACKVNRPIFTKELLIKLTKEFMLTPQMMQNLRRTYGLFERKQ</sequence>
<evidence type="ECO:0000256" key="1">
    <source>
        <dbReference type="SAM" id="MobiDB-lite"/>
    </source>
</evidence>
<feature type="region of interest" description="Disordered" evidence="1">
    <location>
        <begin position="541"/>
        <end position="639"/>
    </location>
</feature>
<name>A0A8E3YWE9_9VIRU</name>